<feature type="compositionally biased region" description="Low complexity" evidence="4">
    <location>
        <begin position="451"/>
        <end position="469"/>
    </location>
</feature>
<evidence type="ECO:0000256" key="2">
    <source>
        <dbReference type="ARBA" id="ARBA00023203"/>
    </source>
</evidence>
<organism evidence="6 7">
    <name type="scientific">Trypanosoma cruzi marinkellei</name>
    <dbReference type="NCBI Taxonomy" id="85056"/>
    <lineage>
        <taxon>Eukaryota</taxon>
        <taxon>Discoba</taxon>
        <taxon>Euglenozoa</taxon>
        <taxon>Kinetoplastea</taxon>
        <taxon>Metakinetoplastina</taxon>
        <taxon>Trypanosomatida</taxon>
        <taxon>Trypanosomatidae</taxon>
        <taxon>Trypanosoma</taxon>
        <taxon>Schizotrypanum</taxon>
    </lineage>
</organism>
<feature type="coiled-coil region" evidence="3">
    <location>
        <begin position="55"/>
        <end position="82"/>
    </location>
</feature>
<feature type="domain" description="WASH1 WAHD" evidence="5">
    <location>
        <begin position="29"/>
        <end position="331"/>
    </location>
</feature>
<evidence type="ECO:0000313" key="6">
    <source>
        <dbReference type="EMBL" id="EKF30285.1"/>
    </source>
</evidence>
<dbReference type="AlphaFoldDB" id="K2MT87"/>
<comment type="caution">
    <text evidence="6">The sequence shown here is derived from an EMBL/GenBank/DDBJ whole genome shotgun (WGS) entry which is preliminary data.</text>
</comment>
<dbReference type="GO" id="GO:0003779">
    <property type="term" value="F:actin binding"/>
    <property type="evidence" value="ECO:0007669"/>
    <property type="project" value="UniProtKB-KW"/>
</dbReference>
<dbReference type="GO" id="GO:0034314">
    <property type="term" value="P:Arp2/3 complex-mediated actin nucleation"/>
    <property type="evidence" value="ECO:0007669"/>
    <property type="project" value="InterPro"/>
</dbReference>
<dbReference type="GO" id="GO:0043015">
    <property type="term" value="F:gamma-tubulin binding"/>
    <property type="evidence" value="ECO:0007669"/>
    <property type="project" value="TreeGrafter"/>
</dbReference>
<feature type="compositionally biased region" description="Pro residues" evidence="4">
    <location>
        <begin position="573"/>
        <end position="582"/>
    </location>
</feature>
<proteinExistence type="inferred from homology"/>
<feature type="region of interest" description="Disordered" evidence="4">
    <location>
        <begin position="333"/>
        <end position="599"/>
    </location>
</feature>
<dbReference type="GO" id="GO:0042147">
    <property type="term" value="P:retrograde transport, endosome to Golgi"/>
    <property type="evidence" value="ECO:0007669"/>
    <property type="project" value="TreeGrafter"/>
</dbReference>
<dbReference type="GO" id="GO:0005829">
    <property type="term" value="C:cytosol"/>
    <property type="evidence" value="ECO:0007669"/>
    <property type="project" value="GOC"/>
</dbReference>
<keyword evidence="2" id="KW-0009">Actin-binding</keyword>
<evidence type="ECO:0000313" key="7">
    <source>
        <dbReference type="Proteomes" id="UP000007350"/>
    </source>
</evidence>
<gene>
    <name evidence="6" type="ORF">MOQ_005908</name>
</gene>
<dbReference type="GO" id="GO:0071203">
    <property type="term" value="C:WASH complex"/>
    <property type="evidence" value="ECO:0007669"/>
    <property type="project" value="InterPro"/>
</dbReference>
<sequence length="599" mass="65151">MPAAMYNDAATTVCGYVVPVPLTNGDCVTMLSVIHALEELDQISSSVFGNIEAAVRNSRETLEGLQDRIETCTARVKQLQGRREAMVVKSRSRFPNGCYRPIHLAQAPRERRGRFLRHRQDVMPVLLPVDESDSDSEYGLESEGNAALNNYESYSAFGQEKRDDLERKSFYQRPIRRLEGTVEEQGPAKPQHPLQRVELADVMPLAASWRYHTVAERGLGRLPRQLMSVSSLLLFNTRENLYKEYHELDVLKQQREERVVAAKRRLGGAADVHRDYMTRFSSDEYAFIPLMEEVANLMDDLPEDLPLEGIAEVAWHAYTLEAADNIAPSWQRRLGDESEVATESAGPPRGGKKPHGKTLAITLGPVETPTTSLINPSSALEAPPPPPPPSLPPGGKAPPPPPPPPGFKSMKAPPPPPPPPPPPAMMMTTAVQPTKAMTKIPPPPPPPPPISAEAAPLPLSSTASGPPAARSLPKLGNPPPAPPPPPPPPPRKNAVTRAPSKADLRPAPKVAPRSNLDTLSSLLANRRKGILGMHSDDDEDDDVPQSAPSKAMRSVKESAPQAATAPQVSVPKSTPPLPPPPTAKLIPRRIDDDDDDEIW</sequence>
<dbReference type="OrthoDB" id="307871at2759"/>
<dbReference type="Pfam" id="PF11945">
    <property type="entry name" value="WASH_WAHD"/>
    <property type="match status" value="1"/>
</dbReference>
<dbReference type="GO" id="GO:0006887">
    <property type="term" value="P:exocytosis"/>
    <property type="evidence" value="ECO:0007669"/>
    <property type="project" value="TreeGrafter"/>
</dbReference>
<dbReference type="GO" id="GO:0055037">
    <property type="term" value="C:recycling endosome"/>
    <property type="evidence" value="ECO:0007669"/>
    <property type="project" value="TreeGrafter"/>
</dbReference>
<protein>
    <recommendedName>
        <fullName evidence="5">WASH1 WAHD domain-containing protein</fullName>
    </recommendedName>
</protein>
<feature type="compositionally biased region" description="Pro residues" evidence="4">
    <location>
        <begin position="382"/>
        <end position="424"/>
    </location>
</feature>
<dbReference type="GO" id="GO:0032456">
    <property type="term" value="P:endocytic recycling"/>
    <property type="evidence" value="ECO:0007669"/>
    <property type="project" value="TreeGrafter"/>
</dbReference>
<name>K2MT87_TRYCR</name>
<dbReference type="InterPro" id="IPR021854">
    <property type="entry name" value="WASH1_WAHD"/>
</dbReference>
<dbReference type="GO" id="GO:0005769">
    <property type="term" value="C:early endosome"/>
    <property type="evidence" value="ECO:0007669"/>
    <property type="project" value="InterPro"/>
</dbReference>
<evidence type="ECO:0000256" key="1">
    <source>
        <dbReference type="ARBA" id="ARBA00005602"/>
    </source>
</evidence>
<comment type="similarity">
    <text evidence="1">Belongs to the WASH1 family.</text>
</comment>
<evidence type="ECO:0000256" key="4">
    <source>
        <dbReference type="SAM" id="MobiDB-lite"/>
    </source>
</evidence>
<reference evidence="6 7" key="1">
    <citation type="journal article" date="2012" name="BMC Genomics">
        <title>Comparative genomic analysis of human infective Trypanosoma cruzi lineages with the bat-restricted subspecies T. cruzi marinkellei.</title>
        <authorList>
            <person name="Franzen O."/>
            <person name="Talavera-Lopez C."/>
            <person name="Ochaya S."/>
            <person name="Butler C.E."/>
            <person name="Messenger L.A."/>
            <person name="Lewis M.D."/>
            <person name="Llewellyn M.S."/>
            <person name="Marinkelle C.J."/>
            <person name="Tyler K.M."/>
            <person name="Miles M.A."/>
            <person name="Andersson B."/>
        </authorList>
    </citation>
    <scope>NUCLEOTIDE SEQUENCE [LARGE SCALE GENOMIC DNA]</scope>
    <source>
        <strain evidence="6 7">B7</strain>
    </source>
</reference>
<dbReference type="InterPro" id="IPR028290">
    <property type="entry name" value="WASH1"/>
</dbReference>
<feature type="compositionally biased region" description="Pro residues" evidence="4">
    <location>
        <begin position="440"/>
        <end position="450"/>
    </location>
</feature>
<dbReference type="EMBL" id="AHKC01012273">
    <property type="protein sequence ID" value="EKF30285.1"/>
    <property type="molecule type" value="Genomic_DNA"/>
</dbReference>
<dbReference type="GO" id="GO:0043014">
    <property type="term" value="F:alpha-tubulin binding"/>
    <property type="evidence" value="ECO:0007669"/>
    <property type="project" value="InterPro"/>
</dbReference>
<feature type="compositionally biased region" description="Polar residues" evidence="4">
    <location>
        <begin position="368"/>
        <end position="378"/>
    </location>
</feature>
<dbReference type="Proteomes" id="UP000007350">
    <property type="component" value="Unassembled WGS sequence"/>
</dbReference>
<feature type="compositionally biased region" description="Pro residues" evidence="4">
    <location>
        <begin position="476"/>
        <end position="491"/>
    </location>
</feature>
<dbReference type="PANTHER" id="PTHR23331:SF1">
    <property type="entry name" value="WASH COMPLEX SUBUNIT 1"/>
    <property type="match status" value="1"/>
</dbReference>
<evidence type="ECO:0000256" key="3">
    <source>
        <dbReference type="SAM" id="Coils"/>
    </source>
</evidence>
<accession>K2MT87</accession>
<evidence type="ECO:0000259" key="5">
    <source>
        <dbReference type="Pfam" id="PF11945"/>
    </source>
</evidence>
<keyword evidence="3" id="KW-0175">Coiled coil</keyword>
<keyword evidence="7" id="KW-1185">Reference proteome</keyword>
<dbReference type="PANTHER" id="PTHR23331">
    <property type="entry name" value="CXYORF1"/>
    <property type="match status" value="1"/>
</dbReference>